<reference evidence="4" key="1">
    <citation type="submission" date="2025-08" db="UniProtKB">
        <authorList>
            <consortium name="RefSeq"/>
        </authorList>
    </citation>
    <scope>IDENTIFICATION</scope>
    <source>
        <tissue evidence="4">Gonads</tissue>
    </source>
</reference>
<evidence type="ECO:0000313" key="3">
    <source>
        <dbReference type="Proteomes" id="UP000085678"/>
    </source>
</evidence>
<name>A0A1S3IXT1_LINAN</name>
<keyword evidence="1" id="KW-0175">Coiled coil</keyword>
<dbReference type="GO" id="GO:0005581">
    <property type="term" value="C:collagen trimer"/>
    <property type="evidence" value="ECO:0007669"/>
    <property type="project" value="UniProtKB-KW"/>
</dbReference>
<keyword evidence="3" id="KW-1185">Reference proteome</keyword>
<dbReference type="InterPro" id="IPR051077">
    <property type="entry name" value="Ca-dependent_lectin"/>
</dbReference>
<dbReference type="Proteomes" id="UP000085678">
    <property type="component" value="Unplaced"/>
</dbReference>
<dbReference type="AlphaFoldDB" id="A0A1S3IXT1"/>
<organism evidence="3 4">
    <name type="scientific">Lingula anatina</name>
    <name type="common">Brachiopod</name>
    <name type="synonym">Lingula unguis</name>
    <dbReference type="NCBI Taxonomy" id="7574"/>
    <lineage>
        <taxon>Eukaryota</taxon>
        <taxon>Metazoa</taxon>
        <taxon>Spiralia</taxon>
        <taxon>Lophotrochozoa</taxon>
        <taxon>Brachiopoda</taxon>
        <taxon>Linguliformea</taxon>
        <taxon>Lingulata</taxon>
        <taxon>Lingulida</taxon>
        <taxon>Linguloidea</taxon>
        <taxon>Lingulidae</taxon>
        <taxon>Lingula</taxon>
    </lineage>
</organism>
<evidence type="ECO:0000256" key="2">
    <source>
        <dbReference type="SAM" id="SignalP"/>
    </source>
</evidence>
<dbReference type="OrthoDB" id="6086925at2759"/>
<dbReference type="InParanoid" id="A0A1S3IXT1"/>
<proteinExistence type="predicted"/>
<evidence type="ECO:0000313" key="4">
    <source>
        <dbReference type="RefSeq" id="XP_013403005.1"/>
    </source>
</evidence>
<evidence type="ECO:0000256" key="1">
    <source>
        <dbReference type="SAM" id="Coils"/>
    </source>
</evidence>
<feature type="signal peptide" evidence="2">
    <location>
        <begin position="1"/>
        <end position="27"/>
    </location>
</feature>
<sequence>MTAVIATVRIGILLAALCCLTPSHVRGYVSEAGQEVLMKMVYDLQKDIIDDKKKLAHLDMVTQELQEENKMLKEKLKDFHKREEKPVEGLNKTLIRYRRQIQNSPGADIFSLASGGATYVRWGRTVCPSGAEKVYNGVVGSSWYDHNGGGATYLCLPHDPQWGTVTEGYQSKSYMYGVEFEMYNNDPFLKTNVDRKITSLQDHTAVCAVCRIPTRTSQVMIPAKMDCPASWTKEYGGYLMSSHHTHKKSDFVCVDNAPEVNDGGVGNQNGGLWYNVEAACGSLPCPSYGDGKELTCVVCTK</sequence>
<keyword evidence="4" id="KW-0176">Collagen</keyword>
<dbReference type="GeneID" id="106168484"/>
<dbReference type="PANTHER" id="PTHR24024">
    <property type="entry name" value="PULMONARY SURFACTANT-ASSOCIATED PROTEIN A"/>
    <property type="match status" value="1"/>
</dbReference>
<keyword evidence="2" id="KW-0732">Signal</keyword>
<gene>
    <name evidence="4" type="primary">LOC106168484</name>
</gene>
<accession>A0A1S3IXT1</accession>
<feature type="chain" id="PRO_5010317304" evidence="2">
    <location>
        <begin position="28"/>
        <end position="301"/>
    </location>
</feature>
<dbReference type="RefSeq" id="XP_013403005.1">
    <property type="nucleotide sequence ID" value="XM_013547551.1"/>
</dbReference>
<feature type="coiled-coil region" evidence="1">
    <location>
        <begin position="55"/>
        <end position="82"/>
    </location>
</feature>
<dbReference type="GO" id="GO:0005615">
    <property type="term" value="C:extracellular space"/>
    <property type="evidence" value="ECO:0007669"/>
    <property type="project" value="TreeGrafter"/>
</dbReference>
<protein>
    <submittedName>
        <fullName evidence="4">Short-chain collagen C4 isoform X1</fullName>
    </submittedName>
</protein>
<dbReference type="PANTHER" id="PTHR24024:SF18">
    <property type="entry name" value="SHORT-CHAIN COLLAGEN C4-LIKE"/>
    <property type="match status" value="1"/>
</dbReference>
<dbReference type="KEGG" id="lak:106168484"/>